<dbReference type="Proteomes" id="UP000410492">
    <property type="component" value="Unassembled WGS sequence"/>
</dbReference>
<organism evidence="2 3">
    <name type="scientific">Callosobruchus maculatus</name>
    <name type="common">Southern cowpea weevil</name>
    <name type="synonym">Pulse bruchid</name>
    <dbReference type="NCBI Taxonomy" id="64391"/>
    <lineage>
        <taxon>Eukaryota</taxon>
        <taxon>Metazoa</taxon>
        <taxon>Ecdysozoa</taxon>
        <taxon>Arthropoda</taxon>
        <taxon>Hexapoda</taxon>
        <taxon>Insecta</taxon>
        <taxon>Pterygota</taxon>
        <taxon>Neoptera</taxon>
        <taxon>Endopterygota</taxon>
        <taxon>Coleoptera</taxon>
        <taxon>Polyphaga</taxon>
        <taxon>Cucujiformia</taxon>
        <taxon>Chrysomeloidea</taxon>
        <taxon>Chrysomelidae</taxon>
        <taxon>Bruchinae</taxon>
        <taxon>Bruchini</taxon>
        <taxon>Callosobruchus</taxon>
    </lineage>
</organism>
<name>A0A653CS54_CALMS</name>
<evidence type="ECO:0000256" key="1">
    <source>
        <dbReference type="SAM" id="MobiDB-lite"/>
    </source>
</evidence>
<gene>
    <name evidence="2" type="ORF">CALMAC_LOCUS11385</name>
</gene>
<evidence type="ECO:0000313" key="2">
    <source>
        <dbReference type="EMBL" id="VEN50734.1"/>
    </source>
</evidence>
<feature type="non-terminal residue" evidence="2">
    <location>
        <position position="1"/>
    </location>
</feature>
<reference evidence="2 3" key="1">
    <citation type="submission" date="2019-01" db="EMBL/GenBank/DDBJ databases">
        <authorList>
            <person name="Sayadi A."/>
        </authorList>
    </citation>
    <scope>NUCLEOTIDE SEQUENCE [LARGE SCALE GENOMIC DNA]</scope>
</reference>
<keyword evidence="3" id="KW-1185">Reference proteome</keyword>
<proteinExistence type="predicted"/>
<sequence>RTNATGRNLRKSDTLKNASRLIVHV</sequence>
<feature type="region of interest" description="Disordered" evidence="1">
    <location>
        <begin position="1"/>
        <end position="25"/>
    </location>
</feature>
<dbReference type="EMBL" id="CAACVG010008681">
    <property type="protein sequence ID" value="VEN50734.1"/>
    <property type="molecule type" value="Genomic_DNA"/>
</dbReference>
<protein>
    <submittedName>
        <fullName evidence="2">Uncharacterized protein</fullName>
    </submittedName>
</protein>
<evidence type="ECO:0000313" key="3">
    <source>
        <dbReference type="Proteomes" id="UP000410492"/>
    </source>
</evidence>
<dbReference type="AlphaFoldDB" id="A0A653CS54"/>
<accession>A0A653CS54</accession>